<dbReference type="STRING" id="414048.SAMN04489864_103141"/>
<name>A0A1I2VMR5_9SPHI</name>
<feature type="domain" description="HTH tetR-type" evidence="5">
    <location>
        <begin position="12"/>
        <end position="72"/>
    </location>
</feature>
<dbReference type="InterPro" id="IPR001647">
    <property type="entry name" value="HTH_TetR"/>
</dbReference>
<dbReference type="Pfam" id="PF00440">
    <property type="entry name" value="TetR_N"/>
    <property type="match status" value="1"/>
</dbReference>
<dbReference type="InterPro" id="IPR036271">
    <property type="entry name" value="Tet_transcr_reg_TetR-rel_C_sf"/>
</dbReference>
<gene>
    <name evidence="6" type="ORF">SAMN04489864_103141</name>
</gene>
<keyword evidence="3" id="KW-0804">Transcription</keyword>
<dbReference type="InterPro" id="IPR009057">
    <property type="entry name" value="Homeodomain-like_sf"/>
</dbReference>
<dbReference type="EMBL" id="FOPP01000003">
    <property type="protein sequence ID" value="SFG90588.1"/>
    <property type="molecule type" value="Genomic_DNA"/>
</dbReference>
<feature type="DNA-binding region" description="H-T-H motif" evidence="4">
    <location>
        <begin position="35"/>
        <end position="54"/>
    </location>
</feature>
<dbReference type="PANTHER" id="PTHR43479">
    <property type="entry name" value="ACREF/ENVCD OPERON REPRESSOR-RELATED"/>
    <property type="match status" value="1"/>
</dbReference>
<keyword evidence="1" id="KW-0805">Transcription regulation</keyword>
<evidence type="ECO:0000256" key="1">
    <source>
        <dbReference type="ARBA" id="ARBA00023015"/>
    </source>
</evidence>
<sequence length="199" mass="23159">MGSKERIQRQKEDTRKSILAAALQIVKQEGWAALSMRKIADVIEYTAPIIYEYFSNKEGILFELTRQGFMHLGVKVKAARDSKEDPEEQLEAMWLAYWDFAFEEKEFYQLMYGVQVNCCELYTKMPEAEYTTDLFYDAIEKLLTKHPISEDTSCLKYYTFWSLIHGLISINLVQKGANDEINQQILRSAIKAIIKTIND</sequence>
<evidence type="ECO:0000256" key="2">
    <source>
        <dbReference type="ARBA" id="ARBA00023125"/>
    </source>
</evidence>
<dbReference type="RefSeq" id="WP_090992659.1">
    <property type="nucleotide sequence ID" value="NZ_FOPP01000003.1"/>
</dbReference>
<dbReference type="AlphaFoldDB" id="A0A1I2VMR5"/>
<reference evidence="6 7" key="1">
    <citation type="submission" date="2016-10" db="EMBL/GenBank/DDBJ databases">
        <authorList>
            <person name="de Groot N.N."/>
        </authorList>
    </citation>
    <scope>NUCLEOTIDE SEQUENCE [LARGE SCALE GENOMIC DNA]</scope>
    <source>
        <strain evidence="6 7">DSM 18684</strain>
    </source>
</reference>
<dbReference type="InterPro" id="IPR050624">
    <property type="entry name" value="HTH-type_Tx_Regulator"/>
</dbReference>
<dbReference type="PROSITE" id="PS50977">
    <property type="entry name" value="HTH_TETR_2"/>
    <property type="match status" value="1"/>
</dbReference>
<evidence type="ECO:0000313" key="6">
    <source>
        <dbReference type="EMBL" id="SFG90588.1"/>
    </source>
</evidence>
<accession>A0A1I2VMR5</accession>
<dbReference type="InterPro" id="IPR025996">
    <property type="entry name" value="MT1864/Rv1816-like_C"/>
</dbReference>
<evidence type="ECO:0000256" key="4">
    <source>
        <dbReference type="PROSITE-ProRule" id="PRU00335"/>
    </source>
</evidence>
<keyword evidence="7" id="KW-1185">Reference proteome</keyword>
<dbReference type="SUPFAM" id="SSF46689">
    <property type="entry name" value="Homeodomain-like"/>
    <property type="match status" value="1"/>
</dbReference>
<evidence type="ECO:0000256" key="3">
    <source>
        <dbReference type="ARBA" id="ARBA00023163"/>
    </source>
</evidence>
<dbReference type="SUPFAM" id="SSF48498">
    <property type="entry name" value="Tetracyclin repressor-like, C-terminal domain"/>
    <property type="match status" value="1"/>
</dbReference>
<keyword evidence="2 4" id="KW-0238">DNA-binding</keyword>
<dbReference type="GO" id="GO:0003677">
    <property type="term" value="F:DNA binding"/>
    <property type="evidence" value="ECO:0007669"/>
    <property type="project" value="UniProtKB-UniRule"/>
</dbReference>
<dbReference type="PANTHER" id="PTHR43479:SF11">
    <property type="entry name" value="ACREF_ENVCD OPERON REPRESSOR-RELATED"/>
    <property type="match status" value="1"/>
</dbReference>
<proteinExistence type="predicted"/>
<organism evidence="6 7">
    <name type="scientific">Pedobacter insulae</name>
    <dbReference type="NCBI Taxonomy" id="414048"/>
    <lineage>
        <taxon>Bacteria</taxon>
        <taxon>Pseudomonadati</taxon>
        <taxon>Bacteroidota</taxon>
        <taxon>Sphingobacteriia</taxon>
        <taxon>Sphingobacteriales</taxon>
        <taxon>Sphingobacteriaceae</taxon>
        <taxon>Pedobacter</taxon>
    </lineage>
</organism>
<dbReference type="Pfam" id="PF13305">
    <property type="entry name" value="TetR_C_33"/>
    <property type="match status" value="1"/>
</dbReference>
<evidence type="ECO:0000313" key="7">
    <source>
        <dbReference type="Proteomes" id="UP000199666"/>
    </source>
</evidence>
<dbReference type="Proteomes" id="UP000199666">
    <property type="component" value="Unassembled WGS sequence"/>
</dbReference>
<dbReference type="OrthoDB" id="594604at2"/>
<protein>
    <submittedName>
        <fullName evidence="6">DNA-binding transcriptional regulator, AcrR family</fullName>
    </submittedName>
</protein>
<evidence type="ECO:0000259" key="5">
    <source>
        <dbReference type="PROSITE" id="PS50977"/>
    </source>
</evidence>
<dbReference type="Gene3D" id="1.10.357.10">
    <property type="entry name" value="Tetracycline Repressor, domain 2"/>
    <property type="match status" value="1"/>
</dbReference>
<dbReference type="PRINTS" id="PR00455">
    <property type="entry name" value="HTHTETR"/>
</dbReference>